<accession>A0A0E9Q5V7</accession>
<evidence type="ECO:0000313" key="1">
    <source>
        <dbReference type="EMBL" id="JAH12246.1"/>
    </source>
</evidence>
<reference evidence="1" key="1">
    <citation type="submission" date="2014-11" db="EMBL/GenBank/DDBJ databases">
        <authorList>
            <person name="Amaro Gonzalez C."/>
        </authorList>
    </citation>
    <scope>NUCLEOTIDE SEQUENCE</scope>
</reference>
<proteinExistence type="predicted"/>
<sequence length="33" mass="3768">MLNCDAHKEGKVQYKAMYHGAKTSMCTDMTFKV</sequence>
<reference evidence="1" key="2">
    <citation type="journal article" date="2015" name="Fish Shellfish Immunol.">
        <title>Early steps in the European eel (Anguilla anguilla)-Vibrio vulnificus interaction in the gills: Role of the RtxA13 toxin.</title>
        <authorList>
            <person name="Callol A."/>
            <person name="Pajuelo D."/>
            <person name="Ebbesson L."/>
            <person name="Teles M."/>
            <person name="MacKenzie S."/>
            <person name="Amaro C."/>
        </authorList>
    </citation>
    <scope>NUCLEOTIDE SEQUENCE</scope>
</reference>
<name>A0A0E9Q5V7_ANGAN</name>
<dbReference type="EMBL" id="GBXM01096331">
    <property type="protein sequence ID" value="JAH12246.1"/>
    <property type="molecule type" value="Transcribed_RNA"/>
</dbReference>
<protein>
    <submittedName>
        <fullName evidence="1">Uncharacterized protein</fullName>
    </submittedName>
</protein>
<organism evidence="1">
    <name type="scientific">Anguilla anguilla</name>
    <name type="common">European freshwater eel</name>
    <name type="synonym">Muraena anguilla</name>
    <dbReference type="NCBI Taxonomy" id="7936"/>
    <lineage>
        <taxon>Eukaryota</taxon>
        <taxon>Metazoa</taxon>
        <taxon>Chordata</taxon>
        <taxon>Craniata</taxon>
        <taxon>Vertebrata</taxon>
        <taxon>Euteleostomi</taxon>
        <taxon>Actinopterygii</taxon>
        <taxon>Neopterygii</taxon>
        <taxon>Teleostei</taxon>
        <taxon>Anguilliformes</taxon>
        <taxon>Anguillidae</taxon>
        <taxon>Anguilla</taxon>
    </lineage>
</organism>
<dbReference type="AlphaFoldDB" id="A0A0E9Q5V7"/>